<evidence type="ECO:0008006" key="4">
    <source>
        <dbReference type="Google" id="ProtNLM"/>
    </source>
</evidence>
<comment type="caution">
    <text evidence="2">The sequence shown here is derived from an EMBL/GenBank/DDBJ whole genome shotgun (WGS) entry which is preliminary data.</text>
</comment>
<keyword evidence="3" id="KW-1185">Reference proteome</keyword>
<gene>
    <name evidence="2" type="ORF">V6N12_065648</name>
</gene>
<dbReference type="InterPro" id="IPR036875">
    <property type="entry name" value="Znf_CCHC_sf"/>
</dbReference>
<evidence type="ECO:0000313" key="3">
    <source>
        <dbReference type="Proteomes" id="UP001472677"/>
    </source>
</evidence>
<feature type="region of interest" description="Disordered" evidence="1">
    <location>
        <begin position="29"/>
        <end position="52"/>
    </location>
</feature>
<proteinExistence type="predicted"/>
<dbReference type="EMBL" id="JBBPBM010000002">
    <property type="protein sequence ID" value="KAK8597172.1"/>
    <property type="molecule type" value="Genomic_DNA"/>
</dbReference>
<evidence type="ECO:0000313" key="2">
    <source>
        <dbReference type="EMBL" id="KAK8597172.1"/>
    </source>
</evidence>
<organism evidence="2 3">
    <name type="scientific">Hibiscus sabdariffa</name>
    <name type="common">roselle</name>
    <dbReference type="NCBI Taxonomy" id="183260"/>
    <lineage>
        <taxon>Eukaryota</taxon>
        <taxon>Viridiplantae</taxon>
        <taxon>Streptophyta</taxon>
        <taxon>Embryophyta</taxon>
        <taxon>Tracheophyta</taxon>
        <taxon>Spermatophyta</taxon>
        <taxon>Magnoliopsida</taxon>
        <taxon>eudicotyledons</taxon>
        <taxon>Gunneridae</taxon>
        <taxon>Pentapetalae</taxon>
        <taxon>rosids</taxon>
        <taxon>malvids</taxon>
        <taxon>Malvales</taxon>
        <taxon>Malvaceae</taxon>
        <taxon>Malvoideae</taxon>
        <taxon>Hibiscus</taxon>
    </lineage>
</organism>
<evidence type="ECO:0000256" key="1">
    <source>
        <dbReference type="SAM" id="MobiDB-lite"/>
    </source>
</evidence>
<name>A0ABR2GAU7_9ROSI</name>
<dbReference type="Proteomes" id="UP001472677">
    <property type="component" value="Unassembled WGS sequence"/>
</dbReference>
<sequence length="101" mass="11139">MLRTAEGNIKKSGSKSILMVREVKGKGKKVAKIKGNGKTKPKGKNALKPNGGISKEGKCFFCDKPVHWKRNCHVYLEEVKKAEAVGVSNFDIYVIDAKMSM</sequence>
<accession>A0ABR2GAU7</accession>
<reference evidence="2 3" key="1">
    <citation type="journal article" date="2024" name="G3 (Bethesda)">
        <title>Genome assembly of Hibiscus sabdariffa L. provides insights into metabolisms of medicinal natural products.</title>
        <authorList>
            <person name="Kim T."/>
        </authorList>
    </citation>
    <scope>NUCLEOTIDE SEQUENCE [LARGE SCALE GENOMIC DNA]</scope>
    <source>
        <strain evidence="2">TK-2024</strain>
        <tissue evidence="2">Old leaves</tissue>
    </source>
</reference>
<dbReference type="SUPFAM" id="SSF57756">
    <property type="entry name" value="Retrovirus zinc finger-like domains"/>
    <property type="match status" value="1"/>
</dbReference>
<protein>
    <recommendedName>
        <fullName evidence="4">CCHC-type domain-containing protein</fullName>
    </recommendedName>
</protein>
<feature type="compositionally biased region" description="Basic residues" evidence="1">
    <location>
        <begin position="29"/>
        <end position="45"/>
    </location>
</feature>